<dbReference type="EMBL" id="BMAO01021671">
    <property type="protein sequence ID" value="GFQ76613.1"/>
    <property type="molecule type" value="Genomic_DNA"/>
</dbReference>
<keyword evidence="2" id="KW-1185">Reference proteome</keyword>
<dbReference type="AlphaFoldDB" id="A0A8X6FCH5"/>
<dbReference type="OrthoDB" id="6759200at2759"/>
<evidence type="ECO:0008006" key="3">
    <source>
        <dbReference type="Google" id="ProtNLM"/>
    </source>
</evidence>
<sequence length="112" mass="12723">MNCRRQAYDNTVTMAGIHTGVQQRMQDINSNAKFVPCSNHSLNLVCVHAASLKVNPMTTNSVLWYAGKLLLFSTPTNRLEVFESTGKSLKRIQDTRWSARDNAVNYIRHHCK</sequence>
<protein>
    <recommendedName>
        <fullName evidence="3">DUF4371 domain-containing protein</fullName>
    </recommendedName>
</protein>
<proteinExistence type="predicted"/>
<dbReference type="PANTHER" id="PTHR45749:SF21">
    <property type="entry name" value="DUF4371 DOMAIN-CONTAINING PROTEIN"/>
    <property type="match status" value="1"/>
</dbReference>
<name>A0A8X6FCH5_TRICU</name>
<gene>
    <name evidence="1" type="ORF">TNCT_372191</name>
</gene>
<evidence type="ECO:0000313" key="2">
    <source>
        <dbReference type="Proteomes" id="UP000887116"/>
    </source>
</evidence>
<comment type="caution">
    <text evidence="1">The sequence shown here is derived from an EMBL/GenBank/DDBJ whole genome shotgun (WGS) entry which is preliminary data.</text>
</comment>
<reference evidence="1" key="1">
    <citation type="submission" date="2020-07" db="EMBL/GenBank/DDBJ databases">
        <title>Multicomponent nature underlies the extraordinary mechanical properties of spider dragline silk.</title>
        <authorList>
            <person name="Kono N."/>
            <person name="Nakamura H."/>
            <person name="Mori M."/>
            <person name="Yoshida Y."/>
            <person name="Ohtoshi R."/>
            <person name="Malay A.D."/>
            <person name="Moran D.A.P."/>
            <person name="Tomita M."/>
            <person name="Numata K."/>
            <person name="Arakawa K."/>
        </authorList>
    </citation>
    <scope>NUCLEOTIDE SEQUENCE</scope>
</reference>
<dbReference type="Proteomes" id="UP000887116">
    <property type="component" value="Unassembled WGS sequence"/>
</dbReference>
<dbReference type="PANTHER" id="PTHR45749">
    <property type="match status" value="1"/>
</dbReference>
<accession>A0A8X6FCH5</accession>
<evidence type="ECO:0000313" key="1">
    <source>
        <dbReference type="EMBL" id="GFQ76613.1"/>
    </source>
</evidence>
<organism evidence="1 2">
    <name type="scientific">Trichonephila clavata</name>
    <name type="common">Joro spider</name>
    <name type="synonym">Nephila clavata</name>
    <dbReference type="NCBI Taxonomy" id="2740835"/>
    <lineage>
        <taxon>Eukaryota</taxon>
        <taxon>Metazoa</taxon>
        <taxon>Ecdysozoa</taxon>
        <taxon>Arthropoda</taxon>
        <taxon>Chelicerata</taxon>
        <taxon>Arachnida</taxon>
        <taxon>Araneae</taxon>
        <taxon>Araneomorphae</taxon>
        <taxon>Entelegynae</taxon>
        <taxon>Araneoidea</taxon>
        <taxon>Nephilidae</taxon>
        <taxon>Trichonephila</taxon>
    </lineage>
</organism>